<dbReference type="HOGENOM" id="CLU_2883188_0_0_9"/>
<dbReference type="STRING" id="411473.RUMCAL_01394"/>
<accession>U2M3C5</accession>
<keyword evidence="2" id="KW-1185">Reference proteome</keyword>
<gene>
    <name evidence="1" type="ORF">RUMCAL_01394</name>
</gene>
<reference evidence="1 2" key="1">
    <citation type="submission" date="2013-07" db="EMBL/GenBank/DDBJ databases">
        <authorList>
            <person name="Weinstock G."/>
            <person name="Sodergren E."/>
            <person name="Wylie T."/>
            <person name="Fulton L."/>
            <person name="Fulton R."/>
            <person name="Fronick C."/>
            <person name="O'Laughlin M."/>
            <person name="Godfrey J."/>
            <person name="Miner T."/>
            <person name="Herter B."/>
            <person name="Appelbaum E."/>
            <person name="Cordes M."/>
            <person name="Lek S."/>
            <person name="Wollam A."/>
            <person name="Pepin K.H."/>
            <person name="Palsikar V.B."/>
            <person name="Mitreva M."/>
            <person name="Wilson R.K."/>
        </authorList>
    </citation>
    <scope>NUCLEOTIDE SEQUENCE [LARGE SCALE GENOMIC DNA]</scope>
    <source>
        <strain evidence="1 2">ATCC 27760</strain>
    </source>
</reference>
<name>U2M3C5_9FIRM</name>
<protein>
    <submittedName>
        <fullName evidence="1">Uncharacterized protein</fullName>
    </submittedName>
</protein>
<proteinExistence type="predicted"/>
<evidence type="ECO:0000313" key="1">
    <source>
        <dbReference type="EMBL" id="ERJ96259.1"/>
    </source>
</evidence>
<evidence type="ECO:0000313" key="2">
    <source>
        <dbReference type="Proteomes" id="UP000016662"/>
    </source>
</evidence>
<dbReference type="Proteomes" id="UP000016662">
    <property type="component" value="Unassembled WGS sequence"/>
</dbReference>
<dbReference type="AlphaFoldDB" id="U2M3C5"/>
<comment type="caution">
    <text evidence="1">The sequence shown here is derived from an EMBL/GenBank/DDBJ whole genome shotgun (WGS) entry which is preliminary data.</text>
</comment>
<dbReference type="EMBL" id="AWVF01000175">
    <property type="protein sequence ID" value="ERJ96259.1"/>
    <property type="molecule type" value="Genomic_DNA"/>
</dbReference>
<sequence length="63" mass="7296">MAIWKETGILLHGALVIWYNLQAQISTIPNTVLKFQNGVFQRSRFFLNTGNLLFPQQQNNSFK</sequence>
<organism evidence="1 2">
    <name type="scientific">Ruminococcus callidus ATCC 27760</name>
    <dbReference type="NCBI Taxonomy" id="411473"/>
    <lineage>
        <taxon>Bacteria</taxon>
        <taxon>Bacillati</taxon>
        <taxon>Bacillota</taxon>
        <taxon>Clostridia</taxon>
        <taxon>Eubacteriales</taxon>
        <taxon>Oscillospiraceae</taxon>
        <taxon>Ruminococcus</taxon>
    </lineage>
</organism>